<dbReference type="SUPFAM" id="SSF53335">
    <property type="entry name" value="S-adenosyl-L-methionine-dependent methyltransferases"/>
    <property type="match status" value="1"/>
</dbReference>
<sequence length="273" mass="30375">MNSITLHSSLVLQPPSFFFSCRSQLKPLSILSSTEIRRFHAIPRLSISPSSTPKTPFLCCHSSSIGAAIPSEEGAIPVLTFEDFVEKDWSFLDSEDVHQNNTRIISAGGITETSKVLVSMSSEEFVDQLVDTSPCGFLLLVHESLFTLALVKEKYDDRVKCWQGELIHLPDKWASLDVVFLYFLPALPSKLEQVLGKLARHCSPGARVVISHPQGREKLEQQRGEYQELIVSELPDEMSLQKAAALQSFEVVEFVDEPGFYLAVLQFAGSTES</sequence>
<dbReference type="Gene3D" id="3.40.50.150">
    <property type="entry name" value="Vaccinia Virus protein VP39"/>
    <property type="match status" value="1"/>
</dbReference>
<organism evidence="1 2">
    <name type="scientific">Linum trigynum</name>
    <dbReference type="NCBI Taxonomy" id="586398"/>
    <lineage>
        <taxon>Eukaryota</taxon>
        <taxon>Viridiplantae</taxon>
        <taxon>Streptophyta</taxon>
        <taxon>Embryophyta</taxon>
        <taxon>Tracheophyta</taxon>
        <taxon>Spermatophyta</taxon>
        <taxon>Magnoliopsida</taxon>
        <taxon>eudicotyledons</taxon>
        <taxon>Gunneridae</taxon>
        <taxon>Pentapetalae</taxon>
        <taxon>rosids</taxon>
        <taxon>fabids</taxon>
        <taxon>Malpighiales</taxon>
        <taxon>Linaceae</taxon>
        <taxon>Linum</taxon>
    </lineage>
</organism>
<dbReference type="GO" id="GO:0009507">
    <property type="term" value="C:chloroplast"/>
    <property type="evidence" value="ECO:0007669"/>
    <property type="project" value="TreeGrafter"/>
</dbReference>
<evidence type="ECO:0000313" key="2">
    <source>
        <dbReference type="Proteomes" id="UP001497516"/>
    </source>
</evidence>
<reference evidence="1 2" key="1">
    <citation type="submission" date="2024-04" db="EMBL/GenBank/DDBJ databases">
        <authorList>
            <person name="Fracassetti M."/>
        </authorList>
    </citation>
    <scope>NUCLEOTIDE SEQUENCE [LARGE SCALE GENOMIC DNA]</scope>
</reference>
<dbReference type="AlphaFoldDB" id="A0AAV2DEN5"/>
<dbReference type="PANTHER" id="PTHR37217">
    <property type="entry name" value="EXPRESSED PROTEIN"/>
    <property type="match status" value="1"/>
</dbReference>
<dbReference type="InterPro" id="IPR029063">
    <property type="entry name" value="SAM-dependent_MTases_sf"/>
</dbReference>
<name>A0AAV2DEN5_9ROSI</name>
<evidence type="ECO:0000313" key="1">
    <source>
        <dbReference type="EMBL" id="CAL1372359.1"/>
    </source>
</evidence>
<accession>A0AAV2DEN5</accession>
<dbReference type="PANTHER" id="PTHR37217:SF1">
    <property type="entry name" value="EXPRESSED PROTEIN"/>
    <property type="match status" value="1"/>
</dbReference>
<protein>
    <submittedName>
        <fullName evidence="1">Uncharacterized protein</fullName>
    </submittedName>
</protein>
<keyword evidence="2" id="KW-1185">Reference proteome</keyword>
<dbReference type="Proteomes" id="UP001497516">
    <property type="component" value="Chromosome 2"/>
</dbReference>
<gene>
    <name evidence="1" type="ORF">LTRI10_LOCUS14373</name>
</gene>
<dbReference type="EMBL" id="OZ034815">
    <property type="protein sequence ID" value="CAL1372359.1"/>
    <property type="molecule type" value="Genomic_DNA"/>
</dbReference>
<proteinExistence type="predicted"/>